<evidence type="ECO:0000313" key="2">
    <source>
        <dbReference type="EMBL" id="RDY33167.1"/>
    </source>
</evidence>
<dbReference type="Pfam" id="PF02368">
    <property type="entry name" value="Big_2"/>
    <property type="match status" value="1"/>
</dbReference>
<protein>
    <recommendedName>
        <fullName evidence="1">BIG2 domain-containing protein</fullName>
    </recommendedName>
</protein>
<reference evidence="2 3" key="1">
    <citation type="journal article" date="2017" name="Genome Announc.">
        <title>Draft Genome Sequence of a Sporulating and Motile Strain of Lachnotalea glycerini Isolated from Water in Quebec City, Canada.</title>
        <authorList>
            <person name="Maheux A.F."/>
            <person name="Boudreau D.K."/>
            <person name="Berube E."/>
            <person name="Boissinot M."/>
            <person name="Raymond F."/>
            <person name="Brodeur S."/>
            <person name="Corbeil J."/>
            <person name="Isabel S."/>
            <person name="Omar R.F."/>
            <person name="Bergeron M.G."/>
        </authorList>
    </citation>
    <scope>NUCLEOTIDE SEQUENCE [LARGE SCALE GENOMIC DNA]</scope>
    <source>
        <strain evidence="2 3">CCRI-19302</strain>
    </source>
</reference>
<feature type="domain" description="BIG2" evidence="1">
    <location>
        <begin position="2"/>
        <end position="40"/>
    </location>
</feature>
<dbReference type="Proteomes" id="UP000216411">
    <property type="component" value="Unassembled WGS sequence"/>
</dbReference>
<name>A0A371JKD1_9FIRM</name>
<proteinExistence type="predicted"/>
<evidence type="ECO:0000259" key="1">
    <source>
        <dbReference type="Pfam" id="PF02368"/>
    </source>
</evidence>
<evidence type="ECO:0000313" key="3">
    <source>
        <dbReference type="Proteomes" id="UP000216411"/>
    </source>
</evidence>
<dbReference type="InterPro" id="IPR003343">
    <property type="entry name" value="Big_2"/>
</dbReference>
<organism evidence="2 3">
    <name type="scientific">Lachnotalea glycerini</name>
    <dbReference type="NCBI Taxonomy" id="1763509"/>
    <lineage>
        <taxon>Bacteria</taxon>
        <taxon>Bacillati</taxon>
        <taxon>Bacillota</taxon>
        <taxon>Clostridia</taxon>
        <taxon>Lachnospirales</taxon>
        <taxon>Lachnospiraceae</taxon>
        <taxon>Lachnotalea</taxon>
    </lineage>
</organism>
<dbReference type="OrthoDB" id="1843719at2"/>
<dbReference type="SUPFAM" id="SSF49373">
    <property type="entry name" value="Invasin/intimin cell-adhesion fragments"/>
    <property type="match status" value="1"/>
</dbReference>
<dbReference type="EMBL" id="NOKA02000001">
    <property type="protein sequence ID" value="RDY33167.1"/>
    <property type="molecule type" value="Genomic_DNA"/>
</dbReference>
<dbReference type="Gene3D" id="2.60.40.1080">
    <property type="match status" value="1"/>
</dbReference>
<sequence length="48" mass="5294">MQAVISPANAIDTRITWSSSDNQVAVVDTNGLIIITKVGRYLIIFFLK</sequence>
<accession>A0A371JKD1</accession>
<dbReference type="AlphaFoldDB" id="A0A371JKD1"/>
<comment type="caution">
    <text evidence="2">The sequence shown here is derived from an EMBL/GenBank/DDBJ whole genome shotgun (WGS) entry which is preliminary data.</text>
</comment>
<dbReference type="InterPro" id="IPR008964">
    <property type="entry name" value="Invasin/intimin_cell_adhesion"/>
</dbReference>
<keyword evidence="3" id="KW-1185">Reference proteome</keyword>
<gene>
    <name evidence="2" type="ORF">CG710_001180</name>
</gene>